<name>A0AAE3WBN3_9RHOB</name>
<reference evidence="1" key="2">
    <citation type="submission" date="2023-02" db="EMBL/GenBank/DDBJ databases">
        <title>'Rhodoalgimonas zhirmunskyi' gen. nov., isolated from a red alga.</title>
        <authorList>
            <person name="Nedashkovskaya O.I."/>
            <person name="Otstavnykh N.Y."/>
            <person name="Bystritskaya E.P."/>
            <person name="Balabanova L.A."/>
            <person name="Isaeva M.P."/>
        </authorList>
    </citation>
    <scope>NUCLEOTIDE SEQUENCE</scope>
    <source>
        <strain evidence="1">KCTC 52189</strain>
    </source>
</reference>
<dbReference type="Proteomes" id="UP001226762">
    <property type="component" value="Unassembled WGS sequence"/>
</dbReference>
<comment type="caution">
    <text evidence="1">The sequence shown here is derived from an EMBL/GenBank/DDBJ whole genome shotgun (WGS) entry which is preliminary data.</text>
</comment>
<proteinExistence type="predicted"/>
<dbReference type="EMBL" id="JANHAX010000002">
    <property type="protein sequence ID" value="MDQ2089981.1"/>
    <property type="molecule type" value="Genomic_DNA"/>
</dbReference>
<dbReference type="AlphaFoldDB" id="A0AAE3WBN3"/>
<keyword evidence="2" id="KW-1185">Reference proteome</keyword>
<organism evidence="1 2">
    <name type="scientific">Marimonas arenosa</name>
    <dbReference type="NCBI Taxonomy" id="1795305"/>
    <lineage>
        <taxon>Bacteria</taxon>
        <taxon>Pseudomonadati</taxon>
        <taxon>Pseudomonadota</taxon>
        <taxon>Alphaproteobacteria</taxon>
        <taxon>Rhodobacterales</taxon>
        <taxon>Paracoccaceae</taxon>
        <taxon>Marimonas</taxon>
    </lineage>
</organism>
<dbReference type="RefSeq" id="WP_306735248.1">
    <property type="nucleotide sequence ID" value="NZ_JANHAX010000002.1"/>
</dbReference>
<evidence type="ECO:0000313" key="1">
    <source>
        <dbReference type="EMBL" id="MDQ2089981.1"/>
    </source>
</evidence>
<accession>A0AAE3WBN3</accession>
<sequence>MLAATGQSMAVARGMPGPAGEIILCTGQGIVSVAVDENGQPVEKPHICPDCALSLFAVAADEPDLPTRPLGSAEKLSPLRNSFAATAREVEPAARGPPVVALS</sequence>
<gene>
    <name evidence="1" type="ORF">NO357_08745</name>
</gene>
<evidence type="ECO:0000313" key="2">
    <source>
        <dbReference type="Proteomes" id="UP001226762"/>
    </source>
</evidence>
<reference evidence="1" key="1">
    <citation type="submission" date="2022-07" db="EMBL/GenBank/DDBJ databases">
        <authorList>
            <person name="Otstavnykh N."/>
            <person name="Isaeva M."/>
            <person name="Bystritskaya E."/>
        </authorList>
    </citation>
    <scope>NUCLEOTIDE SEQUENCE</scope>
    <source>
        <strain evidence="1">KCTC 52189</strain>
    </source>
</reference>
<protein>
    <submittedName>
        <fullName evidence="1">Uncharacterized protein</fullName>
    </submittedName>
</protein>